<evidence type="ECO:0000259" key="3">
    <source>
        <dbReference type="PROSITE" id="PS50887"/>
    </source>
</evidence>
<dbReference type="CDD" id="cd01949">
    <property type="entry name" value="GGDEF"/>
    <property type="match status" value="1"/>
</dbReference>
<dbReference type="PROSITE" id="PS50110">
    <property type="entry name" value="RESPONSE_REGULATORY"/>
    <property type="match status" value="2"/>
</dbReference>
<dbReference type="Pfam" id="PF00990">
    <property type="entry name" value="GGDEF"/>
    <property type="match status" value="1"/>
</dbReference>
<dbReference type="PANTHER" id="PTHR45138:SF9">
    <property type="entry name" value="DIGUANYLATE CYCLASE DGCM-RELATED"/>
    <property type="match status" value="1"/>
</dbReference>
<dbReference type="AlphaFoldDB" id="A0A1D7QVE3"/>
<keyword evidence="5" id="KW-1185">Reference proteome</keyword>
<evidence type="ECO:0000256" key="1">
    <source>
        <dbReference type="PROSITE-ProRule" id="PRU00169"/>
    </source>
</evidence>
<dbReference type="PANTHER" id="PTHR45138">
    <property type="entry name" value="REGULATORY COMPONENTS OF SENSORY TRANSDUCTION SYSTEM"/>
    <property type="match status" value="1"/>
</dbReference>
<dbReference type="Gene3D" id="3.40.50.2300">
    <property type="match status" value="2"/>
</dbReference>
<dbReference type="GO" id="GO:0000160">
    <property type="term" value="P:phosphorelay signal transduction system"/>
    <property type="evidence" value="ECO:0007669"/>
    <property type="project" value="InterPro"/>
</dbReference>
<evidence type="ECO:0000313" key="5">
    <source>
        <dbReference type="Proteomes" id="UP000094463"/>
    </source>
</evidence>
<dbReference type="PATRIC" id="fig|632773.3.peg.1650"/>
<dbReference type="KEGG" id="bbev:BBEV_1567"/>
<dbReference type="Gene3D" id="3.30.70.270">
    <property type="match status" value="1"/>
</dbReference>
<dbReference type="CDD" id="cd00156">
    <property type="entry name" value="REC"/>
    <property type="match status" value="1"/>
</dbReference>
<dbReference type="RefSeq" id="WP_069364963.1">
    <property type="nucleotide sequence ID" value="NZ_CP012502.1"/>
</dbReference>
<dbReference type="SMART" id="SM00448">
    <property type="entry name" value="REC"/>
    <property type="match status" value="2"/>
</dbReference>
<dbReference type="InterPro" id="IPR050469">
    <property type="entry name" value="Diguanylate_Cyclase"/>
</dbReference>
<dbReference type="SMART" id="SM00267">
    <property type="entry name" value="GGDEF"/>
    <property type="match status" value="1"/>
</dbReference>
<dbReference type="InterPro" id="IPR029787">
    <property type="entry name" value="Nucleotide_cyclase"/>
</dbReference>
<evidence type="ECO:0000313" key="4">
    <source>
        <dbReference type="EMBL" id="AOM82928.1"/>
    </source>
</evidence>
<feature type="domain" description="GGDEF" evidence="3">
    <location>
        <begin position="178"/>
        <end position="312"/>
    </location>
</feature>
<dbReference type="InterPro" id="IPR000160">
    <property type="entry name" value="GGDEF_dom"/>
</dbReference>
<dbReference type="InterPro" id="IPR043128">
    <property type="entry name" value="Rev_trsase/Diguanyl_cyclase"/>
</dbReference>
<name>A0A1D7QVE3_9BACI</name>
<evidence type="ECO:0000259" key="2">
    <source>
        <dbReference type="PROSITE" id="PS50110"/>
    </source>
</evidence>
<organism evidence="4 5">
    <name type="scientific">Salisediminibacterium beveridgei</name>
    <dbReference type="NCBI Taxonomy" id="632773"/>
    <lineage>
        <taxon>Bacteria</taxon>
        <taxon>Bacillati</taxon>
        <taxon>Bacillota</taxon>
        <taxon>Bacilli</taxon>
        <taxon>Bacillales</taxon>
        <taxon>Bacillaceae</taxon>
        <taxon>Salisediminibacterium</taxon>
    </lineage>
</organism>
<dbReference type="InterPro" id="IPR001789">
    <property type="entry name" value="Sig_transdc_resp-reg_receiver"/>
</dbReference>
<dbReference type="STRING" id="632773.BBEV_1567"/>
<feature type="domain" description="Response regulatory" evidence="2">
    <location>
        <begin position="325"/>
        <end position="449"/>
    </location>
</feature>
<gene>
    <name evidence="4" type="primary">pleD-3</name>
    <name evidence="4" type="ORF">BBEV_1567</name>
</gene>
<sequence>MTQQPGFKPLQQTELIEQYETIVITAQDFQEIETIKQILEEHDYTVFAAPNHFRSMELMYEAKPHVMIVDSEFIDGKKGERFLTHLTEYLKAHHGFLMVISNNISETDKMMGYLNGIHDFIEKPISAKLIHALVQNRLGYKRRIDEAVLVDDLTRTFNRKYMNAKLNEMIAWYQRTEDPGTIALIDIDHFKKVNDTHGHTTGDVVLNEFASILNNKTRESDIVCRYGGEEFVILFPNTLPEDGKAVVERIRKEVETQTFESDDGEQFSITFSTGLNFISERNLDETKLIGETDEALYDAKSNGRNRISQYDTSMKITEQTQTTIHLIVIEDTDMIRTMLKDYFKKHEVQLPWNISVTTYSDGEGFLASKWYESGEKYVLLLDAIMPGKDGFETLKTIRKEYPSENIVVAMLTGLTDGNYVIEALKLGADDYLFKPLDMPIVFKRTERLIKRLLKV</sequence>
<dbReference type="Proteomes" id="UP000094463">
    <property type="component" value="Chromosome"/>
</dbReference>
<reference evidence="4 5" key="1">
    <citation type="submission" date="2015-08" db="EMBL/GenBank/DDBJ databases">
        <title>The complete genome sequence of Bacillus beveridgei MLTeJB.</title>
        <authorList>
            <person name="Hanson T.E."/>
            <person name="Mesa C."/>
            <person name="Basesman S.M."/>
            <person name="Oremland R.S."/>
        </authorList>
    </citation>
    <scope>NUCLEOTIDE SEQUENCE [LARGE SCALE GENOMIC DNA]</scope>
    <source>
        <strain evidence="4 5">MLTeJB</strain>
    </source>
</reference>
<dbReference type="PROSITE" id="PS50887">
    <property type="entry name" value="GGDEF"/>
    <property type="match status" value="1"/>
</dbReference>
<feature type="modified residue" description="4-aspartylphosphate" evidence="1">
    <location>
        <position position="70"/>
    </location>
</feature>
<dbReference type="SUPFAM" id="SSF52172">
    <property type="entry name" value="CheY-like"/>
    <property type="match status" value="2"/>
</dbReference>
<dbReference type="FunFam" id="3.30.70.270:FF:000001">
    <property type="entry name" value="Diguanylate cyclase domain protein"/>
    <property type="match status" value="1"/>
</dbReference>
<feature type="modified residue" description="4-aspartylphosphate" evidence="1">
    <location>
        <position position="382"/>
    </location>
</feature>
<proteinExistence type="predicted"/>
<feature type="domain" description="Response regulatory" evidence="2">
    <location>
        <begin position="21"/>
        <end position="138"/>
    </location>
</feature>
<dbReference type="Pfam" id="PF00072">
    <property type="entry name" value="Response_reg"/>
    <property type="match status" value="2"/>
</dbReference>
<dbReference type="SUPFAM" id="SSF55073">
    <property type="entry name" value="Nucleotide cyclase"/>
    <property type="match status" value="1"/>
</dbReference>
<dbReference type="NCBIfam" id="TIGR00254">
    <property type="entry name" value="GGDEF"/>
    <property type="match status" value="1"/>
</dbReference>
<keyword evidence="1" id="KW-0597">Phosphoprotein</keyword>
<protein>
    <submittedName>
        <fullName evidence="4">Response regulator, PleD-like</fullName>
    </submittedName>
</protein>
<dbReference type="GO" id="GO:0052621">
    <property type="term" value="F:diguanylate cyclase activity"/>
    <property type="evidence" value="ECO:0007669"/>
    <property type="project" value="TreeGrafter"/>
</dbReference>
<dbReference type="InterPro" id="IPR011006">
    <property type="entry name" value="CheY-like_superfamily"/>
</dbReference>
<accession>A0A1D7QVE3</accession>
<dbReference type="EMBL" id="CP012502">
    <property type="protein sequence ID" value="AOM82928.1"/>
    <property type="molecule type" value="Genomic_DNA"/>
</dbReference>